<sequence length="346" mass="39598">EGVNGPQHGSFMRITKEEYDRLQAWSDAREAQHIKPNDRNPVVKGLYADPEIMYSEKTGKYYLYPTTDGKQGWQNHDARVYSSDDLVTWNDEGVVFDLEKDCKWADKCLWAPCIIEKKTGKKRYKYYYYFTGAGKIGVAVADSPTGPFKDALGRPLLSEKPDGMKGGQVIDPDVFQDPKTGKYHLYWGNGFLAVSELGKDMTSVVSTKVLIDRKDKGRYNYNEGTYVFERNGLYYFMWSENDTRSANYRVRYLISESPTELVRNGKPAMPERAVVLKQDPSKAVFGTGHHSVLRKPGTDEWYIVYHRFARPDAIKMGWDAGYNREVCIDRMEFNADGTIKAVEVTL</sequence>
<dbReference type="InterPro" id="IPR006710">
    <property type="entry name" value="Glyco_hydro_43"/>
</dbReference>
<evidence type="ECO:0000256" key="1">
    <source>
        <dbReference type="ARBA" id="ARBA00009865"/>
    </source>
</evidence>
<gene>
    <name evidence="7" type="ORF">HPS55_14100</name>
</gene>
<keyword evidence="2" id="KW-0624">Polysaccharide degradation</keyword>
<protein>
    <submittedName>
        <fullName evidence="7">Family 43 glycosylhydrolase</fullName>
    </submittedName>
</protein>
<dbReference type="Proteomes" id="UP001193734">
    <property type="component" value="Unassembled WGS sequence"/>
</dbReference>
<dbReference type="PANTHER" id="PTHR43772:SF2">
    <property type="entry name" value="PUTATIVE (AFU_ORTHOLOGUE AFUA_2G04480)-RELATED"/>
    <property type="match status" value="1"/>
</dbReference>
<evidence type="ECO:0000256" key="2">
    <source>
        <dbReference type="ARBA" id="ARBA00022651"/>
    </source>
</evidence>
<comment type="similarity">
    <text evidence="1 6">Belongs to the glycosyl hydrolase 43 family.</text>
</comment>
<dbReference type="PANTHER" id="PTHR43772">
    <property type="entry name" value="ENDO-1,4-BETA-XYLANASE"/>
    <property type="match status" value="1"/>
</dbReference>
<evidence type="ECO:0000256" key="5">
    <source>
        <dbReference type="ARBA" id="ARBA00023295"/>
    </source>
</evidence>
<evidence type="ECO:0000256" key="4">
    <source>
        <dbReference type="ARBA" id="ARBA00023277"/>
    </source>
</evidence>
<evidence type="ECO:0000313" key="7">
    <source>
        <dbReference type="EMBL" id="NPE15437.1"/>
    </source>
</evidence>
<dbReference type="RefSeq" id="WP_172325107.1">
    <property type="nucleotide sequence ID" value="NZ_JABKKE010000059.1"/>
</dbReference>
<dbReference type="Pfam" id="PF04616">
    <property type="entry name" value="Glyco_hydro_43"/>
    <property type="match status" value="1"/>
</dbReference>
<organism evidence="7 8">
    <name type="scientific">Xylanibacter rodentium</name>
    <dbReference type="NCBI Taxonomy" id="2736289"/>
    <lineage>
        <taxon>Bacteria</taxon>
        <taxon>Pseudomonadati</taxon>
        <taxon>Bacteroidota</taxon>
        <taxon>Bacteroidia</taxon>
        <taxon>Bacteroidales</taxon>
        <taxon>Prevotellaceae</taxon>
        <taxon>Xylanibacter</taxon>
    </lineage>
</organism>
<keyword evidence="8" id="KW-1185">Reference proteome</keyword>
<dbReference type="InterPro" id="IPR023296">
    <property type="entry name" value="Glyco_hydro_beta-prop_sf"/>
</dbReference>
<proteinExistence type="inferred from homology"/>
<keyword evidence="3 6" id="KW-0378">Hydrolase</keyword>
<keyword evidence="2" id="KW-0858">Xylan degradation</keyword>
<evidence type="ECO:0000256" key="6">
    <source>
        <dbReference type="RuleBase" id="RU361187"/>
    </source>
</evidence>
<comment type="caution">
    <text evidence="7">The sequence shown here is derived from an EMBL/GenBank/DDBJ whole genome shotgun (WGS) entry which is preliminary data.</text>
</comment>
<keyword evidence="4" id="KW-0119">Carbohydrate metabolism</keyword>
<feature type="non-terminal residue" evidence="7">
    <location>
        <position position="1"/>
    </location>
</feature>
<keyword evidence="5 6" id="KW-0326">Glycosidase</keyword>
<reference evidence="7 8" key="1">
    <citation type="submission" date="2020-05" db="EMBL/GenBank/DDBJ databases">
        <title>Distinct polysaccharide utilization as determinants for interspecies competition between intestinal Prevotella spp.</title>
        <authorList>
            <person name="Galvez E.J.C."/>
            <person name="Iljazovic A."/>
            <person name="Strowig T."/>
        </authorList>
    </citation>
    <scope>NUCLEOTIDE SEQUENCE [LARGE SCALE GENOMIC DNA]</scope>
    <source>
        <strain evidence="7 8">PROD</strain>
    </source>
</reference>
<name>A0ABX2B1B1_9BACT</name>
<dbReference type="SUPFAM" id="SSF75005">
    <property type="entry name" value="Arabinanase/levansucrase/invertase"/>
    <property type="match status" value="1"/>
</dbReference>
<dbReference type="Gene3D" id="2.115.10.20">
    <property type="entry name" value="Glycosyl hydrolase domain, family 43"/>
    <property type="match status" value="1"/>
</dbReference>
<dbReference type="GeneID" id="82158897"/>
<dbReference type="InterPro" id="IPR052176">
    <property type="entry name" value="Glycosyl_Hydrlase_43_Enz"/>
</dbReference>
<accession>A0ABX2B1B1</accession>
<evidence type="ECO:0000256" key="3">
    <source>
        <dbReference type="ARBA" id="ARBA00022801"/>
    </source>
</evidence>
<dbReference type="EMBL" id="JABKKE010000059">
    <property type="protein sequence ID" value="NPE15437.1"/>
    <property type="molecule type" value="Genomic_DNA"/>
</dbReference>
<evidence type="ECO:0000313" key="8">
    <source>
        <dbReference type="Proteomes" id="UP001193734"/>
    </source>
</evidence>